<keyword evidence="2" id="KW-0472">Membrane</keyword>
<dbReference type="HOGENOM" id="CLU_008530_1_0_6"/>
<keyword evidence="2" id="KW-1133">Transmembrane helix</keyword>
<feature type="transmembrane region" description="Helical" evidence="2">
    <location>
        <begin position="12"/>
        <end position="32"/>
    </location>
</feature>
<organism evidence="3 4">
    <name type="scientific">Methylomicrobium album BG8</name>
    <dbReference type="NCBI Taxonomy" id="686340"/>
    <lineage>
        <taxon>Bacteria</taxon>
        <taxon>Pseudomonadati</taxon>
        <taxon>Pseudomonadota</taxon>
        <taxon>Gammaproteobacteria</taxon>
        <taxon>Methylococcales</taxon>
        <taxon>Methylococcaceae</taxon>
        <taxon>Methylomicrobium</taxon>
    </lineage>
</organism>
<evidence type="ECO:0000313" key="3">
    <source>
        <dbReference type="EMBL" id="EIC31484.1"/>
    </source>
</evidence>
<evidence type="ECO:0000256" key="2">
    <source>
        <dbReference type="SAM" id="Phobius"/>
    </source>
</evidence>
<reference evidence="3 4" key="1">
    <citation type="journal article" date="2013" name="Genome Announc.">
        <title>Genome Sequence of the Obligate Gammaproteobacterial Methanotroph Methylomicrobium album Strain BG8.</title>
        <authorList>
            <person name="Kits K.D."/>
            <person name="Kalyuzhnaya M.G."/>
            <person name="Klotz M.G."/>
            <person name="Jetten M.S."/>
            <person name="Op den Camp H.J."/>
            <person name="Vuilleumier S."/>
            <person name="Bringel F."/>
            <person name="Dispirito A.A."/>
            <person name="Murrell J.C."/>
            <person name="Bruce D."/>
            <person name="Cheng J.F."/>
            <person name="Copeland A."/>
            <person name="Goodwin L."/>
            <person name="Hauser L."/>
            <person name="Lajus A."/>
            <person name="Land M.L."/>
            <person name="Lapidus A."/>
            <person name="Lucas S."/>
            <person name="Medigue C."/>
            <person name="Pitluck S."/>
            <person name="Woyke T."/>
            <person name="Zeytun A."/>
            <person name="Stein L.Y."/>
        </authorList>
    </citation>
    <scope>NUCLEOTIDE SEQUENCE [LARGE SCALE GENOMIC DNA]</scope>
    <source>
        <strain evidence="3 4">BG8</strain>
    </source>
</reference>
<proteinExistence type="predicted"/>
<dbReference type="RefSeq" id="WP_005374870.1">
    <property type="nucleotide sequence ID" value="NZ_CM001475.1"/>
</dbReference>
<keyword evidence="4" id="KW-1185">Reference proteome</keyword>
<dbReference type="SUPFAM" id="SSF103473">
    <property type="entry name" value="MFS general substrate transporter"/>
    <property type="match status" value="1"/>
</dbReference>
<feature type="transmembrane region" description="Helical" evidence="2">
    <location>
        <begin position="179"/>
        <end position="197"/>
    </location>
</feature>
<dbReference type="PANTHER" id="PTHR43317">
    <property type="entry name" value="THERMOSPERMINE SYNTHASE ACAULIS5"/>
    <property type="match status" value="1"/>
</dbReference>
<accession>H8GIH2</accession>
<dbReference type="Proteomes" id="UP000005090">
    <property type="component" value="Chromosome"/>
</dbReference>
<dbReference type="eggNOG" id="COG4262">
    <property type="taxonomic scope" value="Bacteria"/>
</dbReference>
<evidence type="ECO:0008006" key="5">
    <source>
        <dbReference type="Google" id="ProtNLM"/>
    </source>
</evidence>
<sequence length="517" mass="56005">MTYNAVNTLERFGLYLTVFLTGASVMVIELLGTRMIAPFYGASLYVWSSLISVTMMALAIGYFVGGRWADRARRSGLSLIVALAAVLTLLIPWLTRPVLLATDPLGLRLGALVSALVLFMPSLTMLGMVGPFAIKLATSRLDGVGSSAGSIYAVSTLGSVAGTLFLGFYLFPLLGSREIFIGTGVFLLLLAVSVAVFEQKRLAMNSAIVSSLSLLVIGLGLLPKIVDAGHFQDRSGKFRMLSEEESLYGWVRVIDQPARNLRMLTSDASMIGAAGIGDGGNRLSYQDIVGMIPALRPGMKRALIVGLGAGKMVDVLQGRYGIETDTLEIDPAVAKAAGRYFGFNPGGKNIIGDARYEIRHLRGPYDLIIHDCFTGGSEPAHLLTVETLQQLQGLLSEQGILAVNFVSFAEAKDNLALPSVAKTVDQVFPHQSVFISEPGKDFNDFIFLASNRPLDLQAKSLFADQIGWLGERRFQVDKSRGVLLTDNLNPLEHLQVKKSEHYRSVLVDWFGADLLVR</sequence>
<dbReference type="InterPro" id="IPR036259">
    <property type="entry name" value="MFS_trans_sf"/>
</dbReference>
<dbReference type="SUPFAM" id="SSF53335">
    <property type="entry name" value="S-adenosyl-L-methionine-dependent methyltransferases"/>
    <property type="match status" value="1"/>
</dbReference>
<dbReference type="EMBL" id="CM001475">
    <property type="protein sequence ID" value="EIC31484.1"/>
    <property type="molecule type" value="Genomic_DNA"/>
</dbReference>
<dbReference type="AlphaFoldDB" id="H8GIH2"/>
<dbReference type="Gene3D" id="3.40.50.150">
    <property type="entry name" value="Vaccinia Virus protein VP39"/>
    <property type="match status" value="1"/>
</dbReference>
<keyword evidence="2" id="KW-0812">Transmembrane</keyword>
<name>H8GIH2_METAL</name>
<gene>
    <name evidence="3" type="ORF">Metal_3843</name>
</gene>
<dbReference type="NCBIfam" id="NF037959">
    <property type="entry name" value="MFS_SpdSyn"/>
    <property type="match status" value="1"/>
</dbReference>
<feature type="transmembrane region" description="Helical" evidence="2">
    <location>
        <begin position="151"/>
        <end position="173"/>
    </location>
</feature>
<feature type="transmembrane region" description="Helical" evidence="2">
    <location>
        <begin position="44"/>
        <end position="64"/>
    </location>
</feature>
<evidence type="ECO:0000256" key="1">
    <source>
        <dbReference type="ARBA" id="ARBA00023115"/>
    </source>
</evidence>
<keyword evidence="1" id="KW-0620">Polyamine biosynthesis</keyword>
<dbReference type="GO" id="GO:0006596">
    <property type="term" value="P:polyamine biosynthetic process"/>
    <property type="evidence" value="ECO:0007669"/>
    <property type="project" value="UniProtKB-KW"/>
</dbReference>
<feature type="transmembrane region" description="Helical" evidence="2">
    <location>
        <begin position="107"/>
        <end position="130"/>
    </location>
</feature>
<feature type="transmembrane region" description="Helical" evidence="2">
    <location>
        <begin position="76"/>
        <end position="95"/>
    </location>
</feature>
<dbReference type="STRING" id="686340.Metal_3843"/>
<dbReference type="PANTHER" id="PTHR43317:SF1">
    <property type="entry name" value="THERMOSPERMINE SYNTHASE ACAULIS5"/>
    <property type="match status" value="1"/>
</dbReference>
<protein>
    <recommendedName>
        <fullName evidence="5">Spermidine synthase</fullName>
    </recommendedName>
</protein>
<dbReference type="InterPro" id="IPR029063">
    <property type="entry name" value="SAM-dependent_MTases_sf"/>
</dbReference>
<feature type="transmembrane region" description="Helical" evidence="2">
    <location>
        <begin position="202"/>
        <end position="222"/>
    </location>
</feature>
<evidence type="ECO:0000313" key="4">
    <source>
        <dbReference type="Proteomes" id="UP000005090"/>
    </source>
</evidence>